<evidence type="ECO:0000256" key="1">
    <source>
        <dbReference type="SAM" id="Phobius"/>
    </source>
</evidence>
<dbReference type="HOGENOM" id="CLU_1412424_0_0_2"/>
<dbReference type="GeneID" id="6164829"/>
<feature type="transmembrane region" description="Helical" evidence="1">
    <location>
        <begin position="12"/>
        <end position="31"/>
    </location>
</feature>
<dbReference type="EMBL" id="CP001014">
    <property type="protein sequence ID" value="ACB39172.1"/>
    <property type="molecule type" value="Genomic_DNA"/>
</dbReference>
<proteinExistence type="predicted"/>
<dbReference type="KEGG" id="tne:Tneu_0217"/>
<organism evidence="2 3">
    <name type="scientific">Pyrobaculum neutrophilum (strain DSM 2338 / JCM 9278 / NBRC 100436 / V24Sta)</name>
    <name type="common">Thermoproteus neutrophilus</name>
    <dbReference type="NCBI Taxonomy" id="444157"/>
    <lineage>
        <taxon>Archaea</taxon>
        <taxon>Thermoproteota</taxon>
        <taxon>Thermoprotei</taxon>
        <taxon>Thermoproteales</taxon>
        <taxon>Thermoproteaceae</taxon>
        <taxon>Pyrobaculum</taxon>
    </lineage>
</organism>
<gene>
    <name evidence="2" type="ordered locus">Tneu_0217</name>
</gene>
<name>B1YAU3_PYRNV</name>
<dbReference type="STRING" id="444157.Tneu_0217"/>
<reference evidence="2" key="1">
    <citation type="submission" date="2008-03" db="EMBL/GenBank/DDBJ databases">
        <title>Complete sequence of Thermoproteus neutrophilus V24Sta.</title>
        <authorList>
            <consortium name="US DOE Joint Genome Institute"/>
            <person name="Copeland A."/>
            <person name="Lucas S."/>
            <person name="Lapidus A."/>
            <person name="Glavina del Rio T."/>
            <person name="Dalin E."/>
            <person name="Tice H."/>
            <person name="Bruce D."/>
            <person name="Goodwin L."/>
            <person name="Pitluck S."/>
            <person name="Sims D."/>
            <person name="Brettin T."/>
            <person name="Detter J.C."/>
            <person name="Han C."/>
            <person name="Kuske C.R."/>
            <person name="Schmutz J."/>
            <person name="Larimer F."/>
            <person name="Land M."/>
            <person name="Hauser L."/>
            <person name="Kyrpides N."/>
            <person name="Mikhailova N."/>
            <person name="Biddle J.F."/>
            <person name="Zhang Z."/>
            <person name="Fitz-Gibbon S.T."/>
            <person name="Lowe T.M."/>
            <person name="Saltikov C."/>
            <person name="House C.H."/>
            <person name="Richardson P."/>
        </authorList>
    </citation>
    <scope>NUCLEOTIDE SEQUENCE [LARGE SCALE GENOMIC DNA]</scope>
    <source>
        <strain evidence="2">V24Sta</strain>
    </source>
</reference>
<sequence>MGESDVVPVYAQGFYVVSPGVVNMVIIFDYLDRGQYYHKLLRRGGEELSREISTVWENMQKFMDEEVVRINGERVRPTISDVYIGLRGSPTRPYIVFIGSFPAPLRSGENIYENFYDEEVAEYDYEAVWIFPKNAEVFEWRFGGAVETPEPNILRVAVAKGVEVGGWEYIKFRIR</sequence>
<keyword evidence="3" id="KW-1185">Reference proteome</keyword>
<dbReference type="RefSeq" id="WP_012349593.1">
    <property type="nucleotide sequence ID" value="NC_010525.1"/>
</dbReference>
<evidence type="ECO:0000313" key="3">
    <source>
        <dbReference type="Proteomes" id="UP000001694"/>
    </source>
</evidence>
<keyword evidence="1" id="KW-0812">Transmembrane</keyword>
<keyword evidence="1" id="KW-0472">Membrane</keyword>
<dbReference type="Proteomes" id="UP000001694">
    <property type="component" value="Chromosome"/>
</dbReference>
<dbReference type="OrthoDB" id="36293at2157"/>
<protein>
    <submittedName>
        <fullName evidence="2">Uncharacterized protein</fullName>
    </submittedName>
</protein>
<evidence type="ECO:0000313" key="2">
    <source>
        <dbReference type="EMBL" id="ACB39172.1"/>
    </source>
</evidence>
<dbReference type="AlphaFoldDB" id="B1YAU3"/>
<accession>B1YAU3</accession>
<keyword evidence="1" id="KW-1133">Transmembrane helix</keyword>
<dbReference type="eggNOG" id="arCOG05489">
    <property type="taxonomic scope" value="Archaea"/>
</dbReference>